<dbReference type="Proteomes" id="UP001281410">
    <property type="component" value="Unassembled WGS sequence"/>
</dbReference>
<gene>
    <name evidence="1" type="ORF">Dsin_023968</name>
</gene>
<keyword evidence="2" id="KW-1185">Reference proteome</keyword>
<dbReference type="EMBL" id="JANJYJ010000007">
    <property type="protein sequence ID" value="KAK3200553.1"/>
    <property type="molecule type" value="Genomic_DNA"/>
</dbReference>
<dbReference type="InterPro" id="IPR036691">
    <property type="entry name" value="Endo/exonu/phosph_ase_sf"/>
</dbReference>
<proteinExistence type="predicted"/>
<dbReference type="AlphaFoldDB" id="A0AAE0A4N3"/>
<comment type="caution">
    <text evidence="1">The sequence shown here is derived from an EMBL/GenBank/DDBJ whole genome shotgun (WGS) entry which is preliminary data.</text>
</comment>
<dbReference type="PANTHER" id="PTHR33710:SF64">
    <property type="entry name" value="ENDONUCLEASE_EXONUCLEASE_PHOSPHATASE DOMAIN-CONTAINING PROTEIN"/>
    <property type="match status" value="1"/>
</dbReference>
<evidence type="ECO:0008006" key="3">
    <source>
        <dbReference type="Google" id="ProtNLM"/>
    </source>
</evidence>
<accession>A0AAE0A4N3</accession>
<name>A0AAE0A4N3_9ROSI</name>
<reference evidence="1" key="1">
    <citation type="journal article" date="2023" name="Plant J.">
        <title>Genome sequences and population genomics provide insights into the demographic history, inbreeding, and mutation load of two 'living fossil' tree species of Dipteronia.</title>
        <authorList>
            <person name="Feng Y."/>
            <person name="Comes H.P."/>
            <person name="Chen J."/>
            <person name="Zhu S."/>
            <person name="Lu R."/>
            <person name="Zhang X."/>
            <person name="Li P."/>
            <person name="Qiu J."/>
            <person name="Olsen K.M."/>
            <person name="Qiu Y."/>
        </authorList>
    </citation>
    <scope>NUCLEOTIDE SEQUENCE</scope>
    <source>
        <strain evidence="1">NBL</strain>
    </source>
</reference>
<dbReference type="PANTHER" id="PTHR33710">
    <property type="entry name" value="BNAC02G09200D PROTEIN"/>
    <property type="match status" value="1"/>
</dbReference>
<evidence type="ECO:0000313" key="2">
    <source>
        <dbReference type="Proteomes" id="UP001281410"/>
    </source>
</evidence>
<dbReference type="Gene3D" id="3.60.10.10">
    <property type="entry name" value="Endonuclease/exonuclease/phosphatase"/>
    <property type="match status" value="1"/>
</dbReference>
<organism evidence="1 2">
    <name type="scientific">Dipteronia sinensis</name>
    <dbReference type="NCBI Taxonomy" id="43782"/>
    <lineage>
        <taxon>Eukaryota</taxon>
        <taxon>Viridiplantae</taxon>
        <taxon>Streptophyta</taxon>
        <taxon>Embryophyta</taxon>
        <taxon>Tracheophyta</taxon>
        <taxon>Spermatophyta</taxon>
        <taxon>Magnoliopsida</taxon>
        <taxon>eudicotyledons</taxon>
        <taxon>Gunneridae</taxon>
        <taxon>Pentapetalae</taxon>
        <taxon>rosids</taxon>
        <taxon>malvids</taxon>
        <taxon>Sapindales</taxon>
        <taxon>Sapindaceae</taxon>
        <taxon>Hippocastanoideae</taxon>
        <taxon>Acereae</taxon>
        <taxon>Dipteronia</taxon>
    </lineage>
</organism>
<evidence type="ECO:0000313" key="1">
    <source>
        <dbReference type="EMBL" id="KAK3200553.1"/>
    </source>
</evidence>
<protein>
    <recommendedName>
        <fullName evidence="3">Endonuclease/exonuclease/phosphatase domain-containing protein</fullName>
    </recommendedName>
</protein>
<dbReference type="SUPFAM" id="SSF56219">
    <property type="entry name" value="DNase I-like"/>
    <property type="match status" value="1"/>
</dbReference>
<sequence length="212" mass="24264">MTIRNLMSSGLESAALKEKEDLRVQDRIANETWQPVSVNNKFSWNLEVEVAKVIEMGVALGLLKSKETEAQARKDNTDSDNVVPEELTNLEEVVFCNVYAPFVESEREELWQFLLVAQQTFTASWCVRGDFNTVMDSAERVGESSDVCSMRRFNSFILRMGVVDIPLHGSRFKWSNNKEEEARARLDSFLLSSIILSWYPSFLQKSLPWSLP</sequence>